<protein>
    <submittedName>
        <fullName evidence="2">Uncharacterized protein</fullName>
    </submittedName>
</protein>
<keyword evidence="3" id="KW-1185">Reference proteome</keyword>
<feature type="region of interest" description="Disordered" evidence="1">
    <location>
        <begin position="1"/>
        <end position="77"/>
    </location>
</feature>
<proteinExistence type="predicted"/>
<accession>A0ABT1JQ46</accession>
<evidence type="ECO:0000313" key="2">
    <source>
        <dbReference type="EMBL" id="MCP2333806.1"/>
    </source>
</evidence>
<feature type="compositionally biased region" description="Pro residues" evidence="1">
    <location>
        <begin position="27"/>
        <end position="39"/>
    </location>
</feature>
<feature type="compositionally biased region" description="Acidic residues" evidence="1">
    <location>
        <begin position="48"/>
        <end position="77"/>
    </location>
</feature>
<evidence type="ECO:0000256" key="1">
    <source>
        <dbReference type="SAM" id="MobiDB-lite"/>
    </source>
</evidence>
<organism evidence="2 3">
    <name type="scientific">Actinoalloteichus caeruleus DSM 43889</name>
    <dbReference type="NCBI Taxonomy" id="1120930"/>
    <lineage>
        <taxon>Bacteria</taxon>
        <taxon>Bacillati</taxon>
        <taxon>Actinomycetota</taxon>
        <taxon>Actinomycetes</taxon>
        <taxon>Pseudonocardiales</taxon>
        <taxon>Pseudonocardiaceae</taxon>
        <taxon>Actinoalloteichus</taxon>
        <taxon>Actinoalloteichus cyanogriseus</taxon>
    </lineage>
</organism>
<reference evidence="2 3" key="1">
    <citation type="submission" date="2013-07" db="EMBL/GenBank/DDBJ databases">
        <authorList>
            <consortium name="DOE Joint Genome Institute"/>
            <person name="Reeve W."/>
            <person name="Huntemann M."/>
            <person name="Han J."/>
            <person name="Chen A."/>
            <person name="Kyrpides N."/>
            <person name="Mavromatis K."/>
            <person name="Markowitz V."/>
            <person name="Palaniappan K."/>
            <person name="Ivanova N."/>
            <person name="Schaumberg A."/>
            <person name="Pati A."/>
            <person name="Liolios K."/>
            <person name="Nordberg H.P."/>
            <person name="Cantor M.N."/>
            <person name="Hua S.X."/>
            <person name="Woyke T."/>
        </authorList>
    </citation>
    <scope>NUCLEOTIDE SEQUENCE [LARGE SCALE GENOMIC DNA]</scope>
    <source>
        <strain evidence="2 3">DSM 43889</strain>
    </source>
</reference>
<comment type="caution">
    <text evidence="2">The sequence shown here is derived from an EMBL/GenBank/DDBJ whole genome shotgun (WGS) entry which is preliminary data.</text>
</comment>
<name>A0ABT1JQ46_ACTCY</name>
<evidence type="ECO:0000313" key="3">
    <source>
        <dbReference type="Proteomes" id="UP000791080"/>
    </source>
</evidence>
<dbReference type="EMBL" id="AUBJ02000001">
    <property type="protein sequence ID" value="MCP2333806.1"/>
    <property type="molecule type" value="Genomic_DNA"/>
</dbReference>
<gene>
    <name evidence="2" type="ORF">G443_004076</name>
</gene>
<reference evidence="2 3" key="2">
    <citation type="submission" date="2022-06" db="EMBL/GenBank/DDBJ databases">
        <title>Genomic Encyclopedia of Type Strains, Phase I: the one thousand microbial genomes (KMG-I) project.</title>
        <authorList>
            <person name="Kyrpides N."/>
        </authorList>
    </citation>
    <scope>NUCLEOTIDE SEQUENCE [LARGE SCALE GENOMIC DNA]</scope>
    <source>
        <strain evidence="2 3">DSM 43889</strain>
    </source>
</reference>
<sequence>MCSGRVPATTSGYPRSMERHDRDGLNPQPPLAPDTPTPPELDVRLPELDIDAEDLAAVDPELDTADSVDSSDQEPPD</sequence>
<dbReference type="Proteomes" id="UP000791080">
    <property type="component" value="Unassembled WGS sequence"/>
</dbReference>